<accession>A0A5C4SP60</accession>
<name>A0A5C4SP60_9FLAO</name>
<evidence type="ECO:0000313" key="1">
    <source>
        <dbReference type="EMBL" id="TNJ45670.1"/>
    </source>
</evidence>
<comment type="caution">
    <text evidence="1">The sequence shown here is derived from an EMBL/GenBank/DDBJ whole genome shotgun (WGS) entry which is preliminary data.</text>
</comment>
<dbReference type="AlphaFoldDB" id="A0A5C4SP60"/>
<sequence length="79" mass="9515">MRKTRIRYHLEETIKTKNKALQNKSIIHLENGAKFWLRLTEAIKQYQEVSLLLITTYKFSWSYFYPKVLKDIELVKGPI</sequence>
<evidence type="ECO:0000313" key="2">
    <source>
        <dbReference type="Proteomes" id="UP000308713"/>
    </source>
</evidence>
<dbReference type="Proteomes" id="UP000308713">
    <property type="component" value="Unassembled WGS sequence"/>
</dbReference>
<dbReference type="OrthoDB" id="99887at2"/>
<organism evidence="1 2">
    <name type="scientific">Allotamlana fucoidanivorans</name>
    <dbReference type="NCBI Taxonomy" id="2583814"/>
    <lineage>
        <taxon>Bacteria</taxon>
        <taxon>Pseudomonadati</taxon>
        <taxon>Bacteroidota</taxon>
        <taxon>Flavobacteriia</taxon>
        <taxon>Flavobacteriales</taxon>
        <taxon>Flavobacteriaceae</taxon>
        <taxon>Allotamlana</taxon>
    </lineage>
</organism>
<proteinExistence type="predicted"/>
<dbReference type="RefSeq" id="WP_139695314.1">
    <property type="nucleotide sequence ID" value="NZ_CP074074.1"/>
</dbReference>
<keyword evidence="2" id="KW-1185">Reference proteome</keyword>
<gene>
    <name evidence="1" type="ORF">FGF67_04625</name>
</gene>
<protein>
    <submittedName>
        <fullName evidence="1">Uncharacterized protein</fullName>
    </submittedName>
</protein>
<dbReference type="EMBL" id="VDCS01000004">
    <property type="protein sequence ID" value="TNJ45670.1"/>
    <property type="molecule type" value="Genomic_DNA"/>
</dbReference>
<reference evidence="1 2" key="1">
    <citation type="submission" date="2019-05" db="EMBL/GenBank/DDBJ databases">
        <title>Tamlana fucoidanivorans sp. nov., isolated from the surface of algae collected from Fujian province in China.</title>
        <authorList>
            <person name="Li J."/>
        </authorList>
    </citation>
    <scope>NUCLEOTIDE SEQUENCE [LARGE SCALE GENOMIC DNA]</scope>
    <source>
        <strain evidence="1 2">CW2-9</strain>
    </source>
</reference>